<keyword evidence="3" id="KW-0805">Transcription regulation</keyword>
<evidence type="ECO:0000313" key="10">
    <source>
        <dbReference type="EMBL" id="OAY83172.1"/>
    </source>
</evidence>
<evidence type="ECO:0000313" key="11">
    <source>
        <dbReference type="Proteomes" id="UP000092600"/>
    </source>
</evidence>
<dbReference type="Pfam" id="PF00249">
    <property type="entry name" value="Myb_DNA-binding"/>
    <property type="match status" value="2"/>
</dbReference>
<reference evidence="10 11" key="1">
    <citation type="journal article" date="2016" name="DNA Res.">
        <title>The draft genome of MD-2 pineapple using hybrid error correction of long reads.</title>
        <authorList>
            <person name="Redwan R.M."/>
            <person name="Saidin A."/>
            <person name="Kumar S.V."/>
        </authorList>
    </citation>
    <scope>NUCLEOTIDE SEQUENCE [LARGE SCALE GENOMIC DNA]</scope>
    <source>
        <strain evidence="11">cv. MD2</strain>
        <tissue evidence="10">Leaf</tissue>
    </source>
</reference>
<feature type="domain" description="Myb-like" evidence="7">
    <location>
        <begin position="8"/>
        <end position="60"/>
    </location>
</feature>
<dbReference type="InterPro" id="IPR001005">
    <property type="entry name" value="SANT/Myb"/>
</dbReference>
<evidence type="ECO:0000313" key="9">
    <source>
        <dbReference type="EMBL" id="OAY70112.1"/>
    </source>
</evidence>
<proteinExistence type="predicted"/>
<dbReference type="InterPro" id="IPR009057">
    <property type="entry name" value="Homeodomain-like_sf"/>
</dbReference>
<evidence type="ECO:0000256" key="3">
    <source>
        <dbReference type="ARBA" id="ARBA00023015"/>
    </source>
</evidence>
<evidence type="ECO:0000259" key="7">
    <source>
        <dbReference type="PROSITE" id="PS50090"/>
    </source>
</evidence>
<feature type="domain" description="Myb-like" evidence="7">
    <location>
        <begin position="61"/>
        <end position="111"/>
    </location>
</feature>
<feature type="domain" description="HTH myb-type" evidence="8">
    <location>
        <begin position="61"/>
        <end position="115"/>
    </location>
</feature>
<evidence type="ECO:0000256" key="4">
    <source>
        <dbReference type="ARBA" id="ARBA00023125"/>
    </source>
</evidence>
<dbReference type="FunFam" id="1.10.10.60:FF:000185">
    <property type="entry name" value="MYB transcription factor"/>
    <property type="match status" value="1"/>
</dbReference>
<evidence type="ECO:0000259" key="8">
    <source>
        <dbReference type="PROSITE" id="PS51294"/>
    </source>
</evidence>
<evidence type="ECO:0000256" key="6">
    <source>
        <dbReference type="ARBA" id="ARBA00023242"/>
    </source>
</evidence>
<dbReference type="STRING" id="4615.A0A199W134"/>
<dbReference type="InterPro" id="IPR017930">
    <property type="entry name" value="Myb_dom"/>
</dbReference>
<dbReference type="PANTHER" id="PTHR47997">
    <property type="entry name" value="MYB DOMAIN PROTEIN 55"/>
    <property type="match status" value="1"/>
</dbReference>
<dbReference type="AlphaFoldDB" id="A0A199W134"/>
<dbReference type="PANTHER" id="PTHR47997:SF40">
    <property type="entry name" value="TRANSCRIPTION FACTOR MYB26-LIKE"/>
    <property type="match status" value="1"/>
</dbReference>
<keyword evidence="6" id="KW-0539">Nucleus</keyword>
<organism evidence="10 11">
    <name type="scientific">Ananas comosus</name>
    <name type="common">Pineapple</name>
    <name type="synonym">Ananas ananas</name>
    <dbReference type="NCBI Taxonomy" id="4615"/>
    <lineage>
        <taxon>Eukaryota</taxon>
        <taxon>Viridiplantae</taxon>
        <taxon>Streptophyta</taxon>
        <taxon>Embryophyta</taxon>
        <taxon>Tracheophyta</taxon>
        <taxon>Spermatophyta</taxon>
        <taxon>Magnoliopsida</taxon>
        <taxon>Liliopsida</taxon>
        <taxon>Poales</taxon>
        <taxon>Bromeliaceae</taxon>
        <taxon>Bromelioideae</taxon>
        <taxon>Ananas</taxon>
    </lineage>
</organism>
<dbReference type="InterPro" id="IPR051953">
    <property type="entry name" value="Plant_SW-associated_TFs"/>
</dbReference>
<sequence>MGHHCCSKQKVKRGLWSPEEDEKLIKHITTHGHNCWSSVPKLAGLQRCGKSCRLRWINYLRPDLKRGSFSAQEERIIIDVHRILGNRWAQIAKHLPGRTDNEVKNFWNSCIKKKLIAQGLDPKTHNLMPTSRPPATVAGPNASQFNHPQPPTTPFTISSPSKSYDAMKSTSMEVDLSMVNSLPPSSLPFHEANNISMSSYQYMDCSSVMMGFKDHNSHSSIDFTNSSSTIDHANISPSSFQPPGFMDEASMWADAVDTLEAQKQNEAAVIAQQGNVQEQAQHLVGYNEANEKGLEMDAYNSAAFDLEFMESALMPCRVFCSGSAMEQLQWDC</sequence>
<protein>
    <submittedName>
        <fullName evidence="10">Transcription factor MYB86</fullName>
    </submittedName>
</protein>
<dbReference type="Proteomes" id="UP000092600">
    <property type="component" value="Unassembled WGS sequence"/>
</dbReference>
<dbReference type="EMBL" id="LSRQ01000380">
    <property type="protein sequence ID" value="OAY83172.1"/>
    <property type="molecule type" value="Genomic_DNA"/>
</dbReference>
<feature type="domain" description="HTH myb-type" evidence="8">
    <location>
        <begin position="8"/>
        <end position="60"/>
    </location>
</feature>
<evidence type="ECO:0000256" key="1">
    <source>
        <dbReference type="ARBA" id="ARBA00004123"/>
    </source>
</evidence>
<evidence type="ECO:0000256" key="2">
    <source>
        <dbReference type="ARBA" id="ARBA00022737"/>
    </source>
</evidence>
<dbReference type="PROSITE" id="PS50090">
    <property type="entry name" value="MYB_LIKE"/>
    <property type="match status" value="2"/>
</dbReference>
<keyword evidence="5" id="KW-0804">Transcription</keyword>
<dbReference type="GO" id="GO:0005634">
    <property type="term" value="C:nucleus"/>
    <property type="evidence" value="ECO:0007669"/>
    <property type="project" value="UniProtKB-SubCell"/>
</dbReference>
<comment type="subcellular location">
    <subcellularLocation>
        <location evidence="1">Nucleus</location>
    </subcellularLocation>
</comment>
<accession>A0A199W134</accession>
<dbReference type="SUPFAM" id="SSF46689">
    <property type="entry name" value="Homeodomain-like"/>
    <property type="match status" value="1"/>
</dbReference>
<name>A0A199W134_ANACO</name>
<dbReference type="SMART" id="SM00717">
    <property type="entry name" value="SANT"/>
    <property type="match status" value="2"/>
</dbReference>
<comment type="caution">
    <text evidence="10">The sequence shown here is derived from an EMBL/GenBank/DDBJ whole genome shotgun (WGS) entry which is preliminary data.</text>
</comment>
<dbReference type="CDD" id="cd00167">
    <property type="entry name" value="SANT"/>
    <property type="match status" value="2"/>
</dbReference>
<dbReference type="EMBL" id="LSRQ01004063">
    <property type="protein sequence ID" value="OAY70112.1"/>
    <property type="molecule type" value="Genomic_DNA"/>
</dbReference>
<dbReference type="PROSITE" id="PS51294">
    <property type="entry name" value="HTH_MYB"/>
    <property type="match status" value="2"/>
</dbReference>
<gene>
    <name evidence="10" type="ORF">ACMD2_17537</name>
    <name evidence="9" type="ORF">ACMD2_26157</name>
</gene>
<dbReference type="Gene3D" id="1.10.10.60">
    <property type="entry name" value="Homeodomain-like"/>
    <property type="match status" value="2"/>
</dbReference>
<keyword evidence="4" id="KW-0238">DNA-binding</keyword>
<dbReference type="GO" id="GO:0003677">
    <property type="term" value="F:DNA binding"/>
    <property type="evidence" value="ECO:0007669"/>
    <property type="project" value="UniProtKB-KW"/>
</dbReference>
<keyword evidence="2" id="KW-0677">Repeat</keyword>
<evidence type="ECO:0000256" key="5">
    <source>
        <dbReference type="ARBA" id="ARBA00023163"/>
    </source>
</evidence>
<dbReference type="FunFam" id="1.10.10.60:FF:000140">
    <property type="entry name" value="Myb transcription factor"/>
    <property type="match status" value="1"/>
</dbReference>